<keyword evidence="2" id="KW-0479">Metal-binding</keyword>
<evidence type="ECO:0000256" key="1">
    <source>
        <dbReference type="ARBA" id="ARBA00010211"/>
    </source>
</evidence>
<dbReference type="InterPro" id="IPR011234">
    <property type="entry name" value="Fumarylacetoacetase-like_C"/>
</dbReference>
<evidence type="ECO:0000313" key="5">
    <source>
        <dbReference type="Proteomes" id="UP001378592"/>
    </source>
</evidence>
<name>A0AAN9ZGM5_9ORTH</name>
<dbReference type="PANTHER" id="PTHR42796">
    <property type="entry name" value="FUMARYLACETOACETATE HYDROLASE DOMAIN-CONTAINING PROTEIN 2A-RELATED"/>
    <property type="match status" value="1"/>
</dbReference>
<dbReference type="InterPro" id="IPR036663">
    <property type="entry name" value="Fumarylacetoacetase_C_sf"/>
</dbReference>
<evidence type="ECO:0000256" key="2">
    <source>
        <dbReference type="ARBA" id="ARBA00022723"/>
    </source>
</evidence>
<comment type="similarity">
    <text evidence="1">Belongs to the FAH family.</text>
</comment>
<evidence type="ECO:0000313" key="4">
    <source>
        <dbReference type="EMBL" id="KAK7872820.1"/>
    </source>
</evidence>
<comment type="caution">
    <text evidence="4">The sequence shown here is derived from an EMBL/GenBank/DDBJ whole genome shotgun (WGS) entry which is preliminary data.</text>
</comment>
<dbReference type="AlphaFoldDB" id="A0AAN9ZGM5"/>
<dbReference type="FunFam" id="3.90.850.10:FF:000002">
    <property type="entry name" value="2-hydroxyhepta-2,4-diene-1,7-dioate isomerase"/>
    <property type="match status" value="1"/>
</dbReference>
<proteinExistence type="inferred from homology"/>
<accession>A0AAN9ZGM5</accession>
<dbReference type="PANTHER" id="PTHR42796:SF4">
    <property type="entry name" value="FUMARYLACETOACETATE HYDROLASE DOMAIN-CONTAINING PROTEIN 2A"/>
    <property type="match status" value="1"/>
</dbReference>
<gene>
    <name evidence="4" type="ORF">R5R35_006698</name>
</gene>
<dbReference type="InterPro" id="IPR051121">
    <property type="entry name" value="FAH"/>
</dbReference>
<evidence type="ECO:0000259" key="3">
    <source>
        <dbReference type="Pfam" id="PF01557"/>
    </source>
</evidence>
<protein>
    <recommendedName>
        <fullName evidence="3">Fumarylacetoacetase-like C-terminal domain-containing protein</fullName>
    </recommendedName>
</protein>
<dbReference type="Proteomes" id="UP001378592">
    <property type="component" value="Unassembled WGS sequence"/>
</dbReference>
<dbReference type="GO" id="GO:0046872">
    <property type="term" value="F:metal ion binding"/>
    <property type="evidence" value="ECO:0007669"/>
    <property type="project" value="UniProtKB-KW"/>
</dbReference>
<dbReference type="GO" id="GO:0006107">
    <property type="term" value="P:oxaloacetate metabolic process"/>
    <property type="evidence" value="ECO:0007669"/>
    <property type="project" value="UniProtKB-ARBA"/>
</dbReference>
<dbReference type="EMBL" id="JAZDUA010000019">
    <property type="protein sequence ID" value="KAK7872820.1"/>
    <property type="molecule type" value="Genomic_DNA"/>
</dbReference>
<sequence>MSKGYLFLAQNCFTGKQGGRSYSLYRHVSLVVKTEKDLCKIKPSVGKLCLANGGVKSFSTSGGSRNMRFVQFTKNSGPRRLGVQLSQEGDIIDVSGVDHSVPNDLVQFLREGNGLLEKAKRIVAEGKSVVTYSSVKLLPPVISPDKVVCVGLNYKGHCEEQNLAYPKEPMFFSKFSSCIVGPYDKVLYPSITNELDWEVELAVVIGKVGKDIRPDRAMDHVFGYTVAQDLSARDWQKKRNNGQFLLGKAMDNFCPLGPAVVTKEVLPDPHSLGIRSKVNGKLKQDGNTGELIHRIDHIVSYLSHVITLLPGDVILTGTPAGVGMHRNPPEYLKPGDVLESEIDGIGKLRNEIVASVS</sequence>
<keyword evidence="5" id="KW-1185">Reference proteome</keyword>
<reference evidence="4 5" key="1">
    <citation type="submission" date="2024-03" db="EMBL/GenBank/DDBJ databases">
        <title>The genome assembly and annotation of the cricket Gryllus longicercus Weissman &amp; Gray.</title>
        <authorList>
            <person name="Szrajer S."/>
            <person name="Gray D."/>
            <person name="Ylla G."/>
        </authorList>
    </citation>
    <scope>NUCLEOTIDE SEQUENCE [LARGE SCALE GENOMIC DNA]</scope>
    <source>
        <strain evidence="4">DAG 2021-001</strain>
        <tissue evidence="4">Whole body minus gut</tissue>
    </source>
</reference>
<organism evidence="4 5">
    <name type="scientific">Gryllus longicercus</name>
    <dbReference type="NCBI Taxonomy" id="2509291"/>
    <lineage>
        <taxon>Eukaryota</taxon>
        <taxon>Metazoa</taxon>
        <taxon>Ecdysozoa</taxon>
        <taxon>Arthropoda</taxon>
        <taxon>Hexapoda</taxon>
        <taxon>Insecta</taxon>
        <taxon>Pterygota</taxon>
        <taxon>Neoptera</taxon>
        <taxon>Polyneoptera</taxon>
        <taxon>Orthoptera</taxon>
        <taxon>Ensifera</taxon>
        <taxon>Gryllidea</taxon>
        <taxon>Grylloidea</taxon>
        <taxon>Gryllidae</taxon>
        <taxon>Gryllinae</taxon>
        <taxon>Gryllus</taxon>
    </lineage>
</organism>
<dbReference type="SUPFAM" id="SSF56529">
    <property type="entry name" value="FAH"/>
    <property type="match status" value="1"/>
</dbReference>
<dbReference type="Pfam" id="PF01557">
    <property type="entry name" value="FAA_hydrolase"/>
    <property type="match status" value="1"/>
</dbReference>
<dbReference type="Gene3D" id="3.90.850.10">
    <property type="entry name" value="Fumarylacetoacetase-like, C-terminal domain"/>
    <property type="match status" value="1"/>
</dbReference>
<dbReference type="GO" id="GO:0050163">
    <property type="term" value="F:oxaloacetate tautomerase activity"/>
    <property type="evidence" value="ECO:0007669"/>
    <property type="project" value="UniProtKB-ARBA"/>
</dbReference>
<feature type="domain" description="Fumarylacetoacetase-like C-terminal" evidence="3">
    <location>
        <begin position="146"/>
        <end position="353"/>
    </location>
</feature>